<keyword evidence="1" id="KW-1133">Transmembrane helix</keyword>
<dbReference type="RefSeq" id="WP_163803273.1">
    <property type="nucleotide sequence ID" value="NZ_AP022620.1"/>
</dbReference>
<feature type="transmembrane region" description="Helical" evidence="1">
    <location>
        <begin position="20"/>
        <end position="41"/>
    </location>
</feature>
<feature type="transmembrane region" description="Helical" evidence="1">
    <location>
        <begin position="53"/>
        <end position="72"/>
    </location>
</feature>
<keyword evidence="1" id="KW-0472">Membrane</keyword>
<evidence type="ECO:0000259" key="2">
    <source>
        <dbReference type="Pfam" id="PF10756"/>
    </source>
</evidence>
<dbReference type="KEGG" id="many:MANY_10390"/>
<dbReference type="EMBL" id="AP022620">
    <property type="protein sequence ID" value="BBZ75702.1"/>
    <property type="molecule type" value="Genomic_DNA"/>
</dbReference>
<dbReference type="AlphaFoldDB" id="A0A6N4W6P8"/>
<feature type="domain" description="Low molecular weight protein antigen 6 PH" evidence="2">
    <location>
        <begin position="73"/>
        <end position="141"/>
    </location>
</feature>
<evidence type="ECO:0000256" key="1">
    <source>
        <dbReference type="SAM" id="Phobius"/>
    </source>
</evidence>
<gene>
    <name evidence="3" type="ORF">MANY_10390</name>
</gene>
<reference evidence="3 4" key="1">
    <citation type="journal article" date="2019" name="Emerg. Microbes Infect.">
        <title>Comprehensive subspecies identification of 175 nontuberculous mycobacteria species based on 7547 genomic profiles.</title>
        <authorList>
            <person name="Matsumoto Y."/>
            <person name="Kinjo T."/>
            <person name="Motooka D."/>
            <person name="Nabeya D."/>
            <person name="Jung N."/>
            <person name="Uechi K."/>
            <person name="Horii T."/>
            <person name="Iida T."/>
            <person name="Fujita J."/>
            <person name="Nakamura S."/>
        </authorList>
    </citation>
    <scope>NUCLEOTIDE SEQUENCE [LARGE SCALE GENOMIC DNA]</scope>
    <source>
        <strain evidence="3 4">JCM 30275</strain>
    </source>
</reference>
<evidence type="ECO:0000313" key="4">
    <source>
        <dbReference type="Proteomes" id="UP000467249"/>
    </source>
</evidence>
<proteinExistence type="predicted"/>
<keyword evidence="4" id="KW-1185">Reference proteome</keyword>
<accession>A0A6N4W6P8</accession>
<protein>
    <recommendedName>
        <fullName evidence="2">Low molecular weight protein antigen 6 PH domain-containing protein</fullName>
    </recommendedName>
</protein>
<organism evidence="3 4">
    <name type="scientific">Mycolicibacterium anyangense</name>
    <dbReference type="NCBI Taxonomy" id="1431246"/>
    <lineage>
        <taxon>Bacteria</taxon>
        <taxon>Bacillati</taxon>
        <taxon>Actinomycetota</taxon>
        <taxon>Actinomycetes</taxon>
        <taxon>Mycobacteriales</taxon>
        <taxon>Mycobacteriaceae</taxon>
        <taxon>Mycolicibacterium</taxon>
    </lineage>
</organism>
<dbReference type="InterPro" id="IPR019692">
    <property type="entry name" value="CFP-6_PH"/>
</dbReference>
<keyword evidence="1" id="KW-0812">Transmembrane</keyword>
<name>A0A6N4W6P8_9MYCO</name>
<dbReference type="Pfam" id="PF10756">
    <property type="entry name" value="bPH_6"/>
    <property type="match status" value="1"/>
</dbReference>
<sequence>MTESGTQWDVVLRPRLLPMVAYAAAFIVATAGIAVGVLSNIKFTGAYIHTDDQVAMAVLGIVLGAAILLLALPRVRVGPAGIAVRNVVVERVVPWDEVVGVSFPEGSRWARVDIADFEYVPVVAIQAVDGERAVQAMETLRALTATYRPDLTRP</sequence>
<dbReference type="Proteomes" id="UP000467249">
    <property type="component" value="Chromosome"/>
</dbReference>
<evidence type="ECO:0000313" key="3">
    <source>
        <dbReference type="EMBL" id="BBZ75702.1"/>
    </source>
</evidence>